<feature type="region of interest" description="Disordered" evidence="7">
    <location>
        <begin position="557"/>
        <end position="588"/>
    </location>
</feature>
<evidence type="ECO:0000256" key="1">
    <source>
        <dbReference type="ARBA" id="ARBA00004329"/>
    </source>
</evidence>
<dbReference type="InterPro" id="IPR036322">
    <property type="entry name" value="WD40_repeat_dom_sf"/>
</dbReference>
<evidence type="ECO:0000256" key="6">
    <source>
        <dbReference type="ARBA" id="ARBA00025740"/>
    </source>
</evidence>
<organism evidence="8 9">
    <name type="scientific">Eschrichtius robustus</name>
    <name type="common">California gray whale</name>
    <name type="synonym">Eschrichtius gibbosus</name>
    <dbReference type="NCBI Taxonomy" id="9764"/>
    <lineage>
        <taxon>Eukaryota</taxon>
        <taxon>Metazoa</taxon>
        <taxon>Chordata</taxon>
        <taxon>Craniata</taxon>
        <taxon>Vertebrata</taxon>
        <taxon>Euteleostomi</taxon>
        <taxon>Mammalia</taxon>
        <taxon>Eutheria</taxon>
        <taxon>Laurasiatheria</taxon>
        <taxon>Artiodactyla</taxon>
        <taxon>Whippomorpha</taxon>
        <taxon>Cetacea</taxon>
        <taxon>Mysticeti</taxon>
        <taxon>Eschrichtiidae</taxon>
        <taxon>Eschrichtius</taxon>
    </lineage>
</organism>
<evidence type="ECO:0000313" key="8">
    <source>
        <dbReference type="EMBL" id="KAJ8787010.1"/>
    </source>
</evidence>
<dbReference type="Proteomes" id="UP001159641">
    <property type="component" value="Unassembled WGS sequence"/>
</dbReference>
<dbReference type="InterPro" id="IPR001680">
    <property type="entry name" value="WD40_rpt"/>
</dbReference>
<evidence type="ECO:0000256" key="4">
    <source>
        <dbReference type="ARBA" id="ARBA00023006"/>
    </source>
</evidence>
<name>A0AB34H7X3_ESCRO</name>
<protein>
    <recommendedName>
        <fullName evidence="10">WD repeat domain phosphoinositide-interacting protein 1</fullName>
    </recommendedName>
</protein>
<evidence type="ECO:0000313" key="9">
    <source>
        <dbReference type="Proteomes" id="UP001159641"/>
    </source>
</evidence>
<sequence length="607" mass="64880">MEAGAADGPSGGVEEALSCFSFNQDCTSLAIGTKSGYKLFSLSSVEQLDHVHGSNDIPDVCIVERLFSSSLVVVVSRTKPRQMNVYHFKKGTEICSYGYSSNVLSVRLNRQRLLVCLEESIYIHNIKDMKLLKTILDIPPNPTAVAWTRSVSNHEVVPGIYLIRVLGLEESTGSRGLQGRSSPRQQVALWWCRVQMPFPGVDAGFSRAVCSPPGLCALSVNHSNSYVAYPGSRTTGEIVLYDGHALRRKQLRPPLWGVDGKVMPFALIAVCPRSHKAACQAQTDAVAAGGHRGVECVLPGRGAACDSVQPCPMSCPLLSELHRAGRIAAGSRALEPHHGEHGHIAALATRLKTVCTIAAHEGALAAIAFNASGSRLASASEKGTVIRVFSVPDGQKLYEFRRGMKRYVTISSLAFSMDSQLLCASSNTETVHIFKLEHLASSTEGLADPSRAAAVPVRGEEWGRQRKACAGLQPGVRVSVSCCRCNRSSQTSWRKAARVHGPVVLPGRVGRPGWQGSGCTQGREAAVQVLPAACLSSGPSPFRVVLVIGRNSGPRVAAAKPLPPRWPPAPRPSSHGLQTGKVAPIPSQAPDSSEFPSCLWLGKALCF</sequence>
<proteinExistence type="inferred from homology"/>
<evidence type="ECO:0008006" key="10">
    <source>
        <dbReference type="Google" id="ProtNLM"/>
    </source>
</evidence>
<keyword evidence="3" id="KW-0677">Repeat</keyword>
<dbReference type="Gene3D" id="2.130.10.10">
    <property type="entry name" value="YVTN repeat-like/Quinoprotein amine dehydrogenase"/>
    <property type="match status" value="1"/>
</dbReference>
<keyword evidence="4" id="KW-0072">Autophagy</keyword>
<evidence type="ECO:0000256" key="3">
    <source>
        <dbReference type="ARBA" id="ARBA00022737"/>
    </source>
</evidence>
<evidence type="ECO:0000256" key="5">
    <source>
        <dbReference type="ARBA" id="ARBA00023121"/>
    </source>
</evidence>
<comment type="caution">
    <text evidence="8">The sequence shown here is derived from an EMBL/GenBank/DDBJ whole genome shotgun (WGS) entry which is preliminary data.</text>
</comment>
<dbReference type="SUPFAM" id="SSF50978">
    <property type="entry name" value="WD40 repeat-like"/>
    <property type="match status" value="1"/>
</dbReference>
<keyword evidence="2" id="KW-0853">WD repeat</keyword>
<evidence type="ECO:0000256" key="7">
    <source>
        <dbReference type="SAM" id="MobiDB-lite"/>
    </source>
</evidence>
<accession>A0AB34H7X3</accession>
<dbReference type="GO" id="GO:0000407">
    <property type="term" value="C:phagophore assembly site"/>
    <property type="evidence" value="ECO:0007669"/>
    <property type="project" value="UniProtKB-SubCell"/>
</dbReference>
<dbReference type="GO" id="GO:0008289">
    <property type="term" value="F:lipid binding"/>
    <property type="evidence" value="ECO:0007669"/>
    <property type="project" value="UniProtKB-KW"/>
</dbReference>
<dbReference type="SMART" id="SM00320">
    <property type="entry name" value="WD40"/>
    <property type="match status" value="2"/>
</dbReference>
<gene>
    <name evidence="8" type="ORF">J1605_023265</name>
</gene>
<comment type="subcellular location">
    <subcellularLocation>
        <location evidence="1">Preautophagosomal structure</location>
    </subcellularLocation>
</comment>
<dbReference type="InterPro" id="IPR048720">
    <property type="entry name" value="PROPPIN"/>
</dbReference>
<feature type="compositionally biased region" description="Pro residues" evidence="7">
    <location>
        <begin position="561"/>
        <end position="571"/>
    </location>
</feature>
<keyword evidence="9" id="KW-1185">Reference proteome</keyword>
<dbReference type="PANTHER" id="PTHR11227">
    <property type="entry name" value="WD-REPEAT PROTEIN INTERACTING WITH PHOSPHOINOSIDES WIPI -RELATED"/>
    <property type="match status" value="1"/>
</dbReference>
<dbReference type="InterPro" id="IPR015943">
    <property type="entry name" value="WD40/YVTN_repeat-like_dom_sf"/>
</dbReference>
<evidence type="ECO:0000256" key="2">
    <source>
        <dbReference type="ARBA" id="ARBA00022574"/>
    </source>
</evidence>
<dbReference type="GO" id="GO:0006914">
    <property type="term" value="P:autophagy"/>
    <property type="evidence" value="ECO:0007669"/>
    <property type="project" value="UniProtKB-KW"/>
</dbReference>
<keyword evidence="5" id="KW-0446">Lipid-binding</keyword>
<dbReference type="AlphaFoldDB" id="A0AB34H7X3"/>
<comment type="similarity">
    <text evidence="6">Belongs to the WD repeat PROPPIN family.</text>
</comment>
<dbReference type="Pfam" id="PF21032">
    <property type="entry name" value="PROPPIN"/>
    <property type="match status" value="3"/>
</dbReference>
<reference evidence="8 9" key="1">
    <citation type="submission" date="2022-11" db="EMBL/GenBank/DDBJ databases">
        <title>Whole genome sequence of Eschrichtius robustus ER-17-0199.</title>
        <authorList>
            <person name="Bruniche-Olsen A."/>
            <person name="Black A.N."/>
            <person name="Fields C.J."/>
            <person name="Walden K."/>
            <person name="Dewoody J.A."/>
        </authorList>
    </citation>
    <scope>NUCLEOTIDE SEQUENCE [LARGE SCALE GENOMIC DNA]</scope>
    <source>
        <strain evidence="8">ER-17-0199</strain>
        <tissue evidence="8">Blubber</tissue>
    </source>
</reference>
<dbReference type="EMBL" id="JAIQCJ010001896">
    <property type="protein sequence ID" value="KAJ8787010.1"/>
    <property type="molecule type" value="Genomic_DNA"/>
</dbReference>